<reference evidence="2 6" key="4">
    <citation type="submission" date="2022-05" db="EMBL/GenBank/DDBJ databases">
        <title>Genome Sequencing of Bee-Associated Microbes.</title>
        <authorList>
            <person name="Dunlap C."/>
        </authorList>
    </citation>
    <scope>NUCLEOTIDE SEQUENCE [LARGE SCALE GENOMIC DNA]</scope>
    <source>
        <strain evidence="2 6">NRRL BD-083</strain>
    </source>
</reference>
<evidence type="ECO:0000313" key="2">
    <source>
        <dbReference type="EMBL" id="MCY9545729.1"/>
    </source>
</evidence>
<evidence type="ECO:0000313" key="4">
    <source>
        <dbReference type="Proteomes" id="UP000037326"/>
    </source>
</evidence>
<reference evidence="1" key="1">
    <citation type="submission" date="2015-07" db="EMBL/GenBank/DDBJ databases">
        <title>MeaNS - Measles Nucleotide Surveillance Program.</title>
        <authorList>
            <person name="Tran T."/>
            <person name="Druce J."/>
        </authorList>
    </citation>
    <scope>NUCLEOTIDE SEQUENCE</scope>
    <source>
        <strain evidence="1">DSM 23493</strain>
    </source>
</reference>
<organism evidence="1 4">
    <name type="scientific">Lysinibacillus xylanilyticus</name>
    <dbReference type="NCBI Taxonomy" id="582475"/>
    <lineage>
        <taxon>Bacteria</taxon>
        <taxon>Bacillati</taxon>
        <taxon>Bacillota</taxon>
        <taxon>Bacilli</taxon>
        <taxon>Bacillales</taxon>
        <taxon>Bacillaceae</taxon>
        <taxon>Lysinibacillus</taxon>
    </lineage>
</organism>
<protein>
    <submittedName>
        <fullName evidence="1">Sporulation protein, YlmC/YmxH family</fullName>
    </submittedName>
    <submittedName>
        <fullName evidence="2">YlmC/YmxH family sporulation protein</fullName>
    </submittedName>
</protein>
<dbReference type="GeneID" id="96600712"/>
<dbReference type="Gene3D" id="2.30.30.240">
    <property type="entry name" value="PRC-barrel domain"/>
    <property type="match status" value="1"/>
</dbReference>
<name>A0A0K9F5W4_9BACI</name>
<evidence type="ECO:0000313" key="6">
    <source>
        <dbReference type="Proteomes" id="UP001527052"/>
    </source>
</evidence>
<accession>A0A0K9F5W4</accession>
<dbReference type="EMBL" id="PHQY01000647">
    <property type="protein sequence ID" value="PJO42652.1"/>
    <property type="molecule type" value="Genomic_DNA"/>
</dbReference>
<gene>
    <name evidence="1" type="ORF">ACZ11_21105</name>
    <name evidence="3" type="ORF">CWD94_15990</name>
    <name evidence="2" type="ORF">M5W82_02095</name>
</gene>
<dbReference type="EMBL" id="JAMDLZ010000004">
    <property type="protein sequence ID" value="MCY9545729.1"/>
    <property type="molecule type" value="Genomic_DNA"/>
</dbReference>
<dbReference type="PATRIC" id="fig|582475.4.peg.3316"/>
<dbReference type="RefSeq" id="WP_049668493.1">
    <property type="nucleotide sequence ID" value="NZ_CP158849.1"/>
</dbReference>
<dbReference type="AlphaFoldDB" id="A0A0K9F5W4"/>
<dbReference type="STRING" id="582475.ACZ11_21105"/>
<keyword evidence="6" id="KW-1185">Reference proteome</keyword>
<proteinExistence type="predicted"/>
<reference evidence="4" key="2">
    <citation type="submission" date="2015-07" db="EMBL/GenBank/DDBJ databases">
        <authorList>
            <person name="Liu B."/>
            <person name="Wang J."/>
            <person name="Zhu Y."/>
            <person name="Liu G."/>
            <person name="Chen Q."/>
            <person name="Lan J."/>
            <person name="Che J."/>
            <person name="Ge C."/>
            <person name="Shi H."/>
            <person name="Pan Z."/>
            <person name="Liu X."/>
        </authorList>
    </citation>
    <scope>NUCLEOTIDE SEQUENCE [LARGE SCALE GENOMIC DNA]</scope>
    <source>
        <strain evidence="4">DSM 23493</strain>
    </source>
</reference>
<sequence>MLLSEMVDKELIQIEGGVHFGILAHTECLLDVQTGKIHGFEIIKDKLPFQKKKVKVSEMIPWHEIILIGEDRILFNKTTTVQSEFLQ</sequence>
<dbReference type="Proteomes" id="UP001527052">
    <property type="component" value="Unassembled WGS sequence"/>
</dbReference>
<dbReference type="Proteomes" id="UP000232101">
    <property type="component" value="Unassembled WGS sequence"/>
</dbReference>
<dbReference type="Proteomes" id="UP000037326">
    <property type="component" value="Unassembled WGS sequence"/>
</dbReference>
<dbReference type="OrthoDB" id="6024937at2"/>
<comment type="caution">
    <text evidence="1">The sequence shown here is derived from an EMBL/GenBank/DDBJ whole genome shotgun (WGS) entry which is preliminary data.</text>
</comment>
<evidence type="ECO:0000313" key="1">
    <source>
        <dbReference type="EMBL" id="KMY29592.1"/>
    </source>
</evidence>
<dbReference type="EMBL" id="LFXJ01000010">
    <property type="protein sequence ID" value="KMY29592.1"/>
    <property type="molecule type" value="Genomic_DNA"/>
</dbReference>
<evidence type="ECO:0000313" key="5">
    <source>
        <dbReference type="Proteomes" id="UP000232101"/>
    </source>
</evidence>
<evidence type="ECO:0000313" key="3">
    <source>
        <dbReference type="EMBL" id="PJO42652.1"/>
    </source>
</evidence>
<reference evidence="3 5" key="3">
    <citation type="submission" date="2017-11" db="EMBL/GenBank/DDBJ databases">
        <title>Bacterial isolate from king chilli rhizosphere.</title>
        <authorList>
            <person name="Takhelmayum P."/>
            <person name="Sarangthem I."/>
        </authorList>
    </citation>
    <scope>NUCLEOTIDE SEQUENCE [LARGE SCALE GENOMIC DNA]</scope>
    <source>
        <strain evidence="5">t26</strain>
        <strain evidence="3">T26</strain>
    </source>
</reference>